<dbReference type="Proteomes" id="UP000823637">
    <property type="component" value="Unassembled WGS sequence"/>
</dbReference>
<reference evidence="2" key="2">
    <citation type="journal article" date="2021" name="PeerJ">
        <title>Extensive microbial diversity within the chicken gut microbiome revealed by metagenomics and culture.</title>
        <authorList>
            <person name="Gilroy R."/>
            <person name="Ravi A."/>
            <person name="Getino M."/>
            <person name="Pursley I."/>
            <person name="Horton D.L."/>
            <person name="Alikhan N.F."/>
            <person name="Baker D."/>
            <person name="Gharbi K."/>
            <person name="Hall N."/>
            <person name="Watson M."/>
            <person name="Adriaenssens E.M."/>
            <person name="Foster-Nyarko E."/>
            <person name="Jarju S."/>
            <person name="Secka A."/>
            <person name="Antonio M."/>
            <person name="Oren A."/>
            <person name="Chaudhuri R.R."/>
            <person name="La Ragione R."/>
            <person name="Hildebrand F."/>
            <person name="Pallen M.J."/>
        </authorList>
    </citation>
    <scope>NUCLEOTIDE SEQUENCE</scope>
    <source>
        <strain evidence="2">D3-1215</strain>
    </source>
</reference>
<dbReference type="Gene3D" id="3.90.550.10">
    <property type="entry name" value="Spore Coat Polysaccharide Biosynthesis Protein SpsA, Chain A"/>
    <property type="match status" value="1"/>
</dbReference>
<dbReference type="PANTHER" id="PTHR22916">
    <property type="entry name" value="GLYCOSYLTRANSFERASE"/>
    <property type="match status" value="1"/>
</dbReference>
<dbReference type="GO" id="GO:0016758">
    <property type="term" value="F:hexosyltransferase activity"/>
    <property type="evidence" value="ECO:0007669"/>
    <property type="project" value="UniProtKB-ARBA"/>
</dbReference>
<comment type="caution">
    <text evidence="2">The sequence shown here is derived from an EMBL/GenBank/DDBJ whole genome shotgun (WGS) entry which is preliminary data.</text>
</comment>
<dbReference type="Pfam" id="PF00535">
    <property type="entry name" value="Glycos_transf_2"/>
    <property type="match status" value="1"/>
</dbReference>
<dbReference type="PANTHER" id="PTHR22916:SF3">
    <property type="entry name" value="UDP-GLCNAC:BETAGAL BETA-1,3-N-ACETYLGLUCOSAMINYLTRANSFERASE-LIKE PROTEIN 1"/>
    <property type="match status" value="1"/>
</dbReference>
<dbReference type="InterPro" id="IPR029044">
    <property type="entry name" value="Nucleotide-diphossugar_trans"/>
</dbReference>
<gene>
    <name evidence="2" type="ORF">IAC32_01975</name>
</gene>
<evidence type="ECO:0000259" key="1">
    <source>
        <dbReference type="Pfam" id="PF00535"/>
    </source>
</evidence>
<organism evidence="2 3">
    <name type="scientific">Candidatus Enterocola intestinipullorum</name>
    <dbReference type="NCBI Taxonomy" id="2840783"/>
    <lineage>
        <taxon>Bacteria</taxon>
        <taxon>Pseudomonadati</taxon>
        <taxon>Bacteroidota</taxon>
        <taxon>Bacteroidia</taxon>
        <taxon>Bacteroidales</taxon>
        <taxon>Candidatus Enterocola</taxon>
    </lineage>
</organism>
<protein>
    <submittedName>
        <fullName evidence="2">Glycosyltransferase family 2 protein</fullName>
    </submittedName>
</protein>
<accession>A0A9D9EJW3</accession>
<sequence length="253" mass="29674">MVSVCMATYNGERFLREQLDSILIQLAPDDELIVSDDGSTDSTLNILDEYKQKDKRLVLLHHAKNPDIAKKKYSRNFYYATQNFENALNHAKGDYIFLSDQDDVWLPGKVEKMCEALESYDCAMCNNQIIGKDGKPLSFFWGEKRPYSRHVLVNMKRTPFLGCCMALTRESLEYILPFPKKLLCHDLWIGCLCAHRKSLFYITEPLHQYRYHENSVSPSVTANSRNPFFFKIEYRIVFLYQFFQRVFLNKSNI</sequence>
<dbReference type="AlphaFoldDB" id="A0A9D9EJW3"/>
<feature type="domain" description="Glycosyltransferase 2-like" evidence="1">
    <location>
        <begin position="3"/>
        <end position="171"/>
    </location>
</feature>
<evidence type="ECO:0000313" key="2">
    <source>
        <dbReference type="EMBL" id="MBO8446499.1"/>
    </source>
</evidence>
<dbReference type="SUPFAM" id="SSF53448">
    <property type="entry name" value="Nucleotide-diphospho-sugar transferases"/>
    <property type="match status" value="1"/>
</dbReference>
<reference evidence="2" key="1">
    <citation type="submission" date="2020-10" db="EMBL/GenBank/DDBJ databases">
        <authorList>
            <person name="Gilroy R."/>
        </authorList>
    </citation>
    <scope>NUCLEOTIDE SEQUENCE</scope>
    <source>
        <strain evidence="2">D3-1215</strain>
    </source>
</reference>
<proteinExistence type="predicted"/>
<dbReference type="CDD" id="cd04196">
    <property type="entry name" value="GT_2_like_d"/>
    <property type="match status" value="1"/>
</dbReference>
<dbReference type="EMBL" id="JADIMR010000028">
    <property type="protein sequence ID" value="MBO8446499.1"/>
    <property type="molecule type" value="Genomic_DNA"/>
</dbReference>
<evidence type="ECO:0000313" key="3">
    <source>
        <dbReference type="Proteomes" id="UP000823637"/>
    </source>
</evidence>
<name>A0A9D9EJW3_9BACT</name>
<dbReference type="InterPro" id="IPR001173">
    <property type="entry name" value="Glyco_trans_2-like"/>
</dbReference>